<dbReference type="Gene3D" id="1.20.1290.10">
    <property type="entry name" value="AhpD-like"/>
    <property type="match status" value="1"/>
</dbReference>
<sequence length="203" mass="21565">MARITPPVRRRPADRLAGAATRRMFGRSLEPAAVTAHHRGVLWSQLLGEVVLLRARHHLPERLRSLVEHRVAVVIGCSWCIDFGAMLALRVGISAQDVLAVPDYASSPAFSDLEKRAMAFADAATATPPRVTDDMVAGLRADLGDAGVVELAHLVALENQRSRLNHALGITAQGFTDATVCALPAVHAAPPRPADVSPGRGSA</sequence>
<evidence type="ECO:0000259" key="1">
    <source>
        <dbReference type="Pfam" id="PF02627"/>
    </source>
</evidence>
<proteinExistence type="predicted"/>
<dbReference type="PANTHER" id="PTHR34846:SF10">
    <property type="entry name" value="CYTOPLASMIC PROTEIN"/>
    <property type="match status" value="1"/>
</dbReference>
<organism evidence="2 3">
    <name type="scientific">Cellulomonas avistercoris</name>
    <dbReference type="NCBI Taxonomy" id="2762242"/>
    <lineage>
        <taxon>Bacteria</taxon>
        <taxon>Bacillati</taxon>
        <taxon>Actinomycetota</taxon>
        <taxon>Actinomycetes</taxon>
        <taxon>Micrococcales</taxon>
        <taxon>Cellulomonadaceae</taxon>
        <taxon>Cellulomonas</taxon>
    </lineage>
</organism>
<dbReference type="InterPro" id="IPR003779">
    <property type="entry name" value="CMD-like"/>
</dbReference>
<evidence type="ECO:0000313" key="3">
    <source>
        <dbReference type="Proteomes" id="UP000604241"/>
    </source>
</evidence>
<feature type="domain" description="Carboxymuconolactone decarboxylase-like" evidence="1">
    <location>
        <begin position="52"/>
        <end position="122"/>
    </location>
</feature>
<dbReference type="InterPro" id="IPR029032">
    <property type="entry name" value="AhpD-like"/>
</dbReference>
<name>A0ABR8QE45_9CELL</name>
<comment type="caution">
    <text evidence="2">The sequence shown here is derived from an EMBL/GenBank/DDBJ whole genome shotgun (WGS) entry which is preliminary data.</text>
</comment>
<gene>
    <name evidence="2" type="ORF">H9657_10520</name>
</gene>
<accession>A0ABR8QE45</accession>
<evidence type="ECO:0000313" key="2">
    <source>
        <dbReference type="EMBL" id="MBD7918707.1"/>
    </source>
</evidence>
<dbReference type="PANTHER" id="PTHR34846">
    <property type="entry name" value="4-CARBOXYMUCONOLACTONE DECARBOXYLASE FAMILY PROTEIN (AFU_ORTHOLOGUE AFUA_6G11590)"/>
    <property type="match status" value="1"/>
</dbReference>
<dbReference type="Pfam" id="PF02627">
    <property type="entry name" value="CMD"/>
    <property type="match status" value="1"/>
</dbReference>
<reference evidence="2 3" key="1">
    <citation type="submission" date="2020-08" db="EMBL/GenBank/DDBJ databases">
        <title>A Genomic Blueprint of the Chicken Gut Microbiome.</title>
        <authorList>
            <person name="Gilroy R."/>
            <person name="Ravi A."/>
            <person name="Getino M."/>
            <person name="Pursley I."/>
            <person name="Horton D.L."/>
            <person name="Alikhan N.-F."/>
            <person name="Baker D."/>
            <person name="Gharbi K."/>
            <person name="Hall N."/>
            <person name="Watson M."/>
            <person name="Adriaenssens E.M."/>
            <person name="Foster-Nyarko E."/>
            <person name="Jarju S."/>
            <person name="Secka A."/>
            <person name="Antonio M."/>
            <person name="Oren A."/>
            <person name="Chaudhuri R."/>
            <person name="La Ragione R.M."/>
            <person name="Hildebrand F."/>
            <person name="Pallen M.J."/>
        </authorList>
    </citation>
    <scope>NUCLEOTIDE SEQUENCE [LARGE SCALE GENOMIC DNA]</scope>
    <source>
        <strain evidence="2 3">Sa3CUA2</strain>
    </source>
</reference>
<dbReference type="SUPFAM" id="SSF69118">
    <property type="entry name" value="AhpD-like"/>
    <property type="match status" value="1"/>
</dbReference>
<dbReference type="Proteomes" id="UP000604241">
    <property type="component" value="Unassembled WGS sequence"/>
</dbReference>
<keyword evidence="3" id="KW-1185">Reference proteome</keyword>
<dbReference type="EMBL" id="JACSQV010000008">
    <property type="protein sequence ID" value="MBD7918707.1"/>
    <property type="molecule type" value="Genomic_DNA"/>
</dbReference>
<dbReference type="RefSeq" id="WP_191783138.1">
    <property type="nucleotide sequence ID" value="NZ_JACSQV010000008.1"/>
</dbReference>
<protein>
    <submittedName>
        <fullName evidence="2">Carboxymuconolactone decarboxylase family protein</fullName>
    </submittedName>
</protein>